<dbReference type="PROSITE" id="PS00061">
    <property type="entry name" value="ADH_SHORT"/>
    <property type="match status" value="1"/>
</dbReference>
<comment type="similarity">
    <text evidence="1 3">Belongs to the short-chain dehydrogenases/reductases (SDR) family.</text>
</comment>
<name>A0A5S9INR8_UABAM</name>
<evidence type="ECO:0000256" key="2">
    <source>
        <dbReference type="ARBA" id="ARBA00023002"/>
    </source>
</evidence>
<dbReference type="PRINTS" id="PR00080">
    <property type="entry name" value="SDRFAMILY"/>
</dbReference>
<dbReference type="Gene3D" id="3.40.50.720">
    <property type="entry name" value="NAD(P)-binding Rossmann-like Domain"/>
    <property type="match status" value="1"/>
</dbReference>
<dbReference type="PANTHER" id="PTHR43976:SF16">
    <property type="entry name" value="SHORT-CHAIN DEHYDROGENASE_REDUCTASE FAMILY PROTEIN"/>
    <property type="match status" value="1"/>
</dbReference>
<organism evidence="4 5">
    <name type="scientific">Uabimicrobium amorphum</name>
    <dbReference type="NCBI Taxonomy" id="2596890"/>
    <lineage>
        <taxon>Bacteria</taxon>
        <taxon>Pseudomonadati</taxon>
        <taxon>Planctomycetota</taxon>
        <taxon>Candidatus Uabimicrobiia</taxon>
        <taxon>Candidatus Uabimicrobiales</taxon>
        <taxon>Candidatus Uabimicrobiaceae</taxon>
        <taxon>Candidatus Uabimicrobium</taxon>
    </lineage>
</organism>
<evidence type="ECO:0000313" key="4">
    <source>
        <dbReference type="EMBL" id="BBM85303.1"/>
    </source>
</evidence>
<dbReference type="PANTHER" id="PTHR43976">
    <property type="entry name" value="SHORT CHAIN DEHYDROGENASE"/>
    <property type="match status" value="1"/>
</dbReference>
<dbReference type="InterPro" id="IPR002347">
    <property type="entry name" value="SDR_fam"/>
</dbReference>
<dbReference type="EMBL" id="AP019860">
    <property type="protein sequence ID" value="BBM85303.1"/>
    <property type="molecule type" value="Genomic_DNA"/>
</dbReference>
<evidence type="ECO:0000256" key="1">
    <source>
        <dbReference type="ARBA" id="ARBA00006484"/>
    </source>
</evidence>
<dbReference type="GO" id="GO:0016491">
    <property type="term" value="F:oxidoreductase activity"/>
    <property type="evidence" value="ECO:0007669"/>
    <property type="project" value="UniProtKB-KW"/>
</dbReference>
<dbReference type="RefSeq" id="WP_151969413.1">
    <property type="nucleotide sequence ID" value="NZ_AP019860.1"/>
</dbReference>
<dbReference type="InterPro" id="IPR020904">
    <property type="entry name" value="Sc_DH/Rdtase_CS"/>
</dbReference>
<dbReference type="SUPFAM" id="SSF51735">
    <property type="entry name" value="NAD(P)-binding Rossmann-fold domains"/>
    <property type="match status" value="1"/>
</dbReference>
<accession>A0A5S9INR8</accession>
<sequence>MSKVVLITGCSSGLGYETALWLAKKGYIVYASMRNLQKKERLLAASQQQNTPIHICQLDVCDTESVDDCVEQILKKEQCIDVLINNAGFAVVGEFSKSSNDDFHKQLDTNFYGVLNCTRGVLPFMLEKQQGTIINISSILGLIGAATLSAYCASKFAMEGWSESIRYELQGKGINVVLVEPGFFQTDIYNNVNYVSGETDRDKISARGASPTKVAKKIERILKKKKPCRRYTVGYDSLLGHMAKRLLPEFLSERLVK</sequence>
<dbReference type="CDD" id="cd05374">
    <property type="entry name" value="17beta-HSD-like_SDR_c"/>
    <property type="match status" value="1"/>
</dbReference>
<protein>
    <submittedName>
        <fullName evidence="4">Short-chain dehydrogenase/reductase</fullName>
    </submittedName>
</protein>
<dbReference type="KEGG" id="uam:UABAM_03667"/>
<evidence type="ECO:0000313" key="5">
    <source>
        <dbReference type="Proteomes" id="UP000326354"/>
    </source>
</evidence>
<gene>
    <name evidence="4" type="ORF">UABAM_03667</name>
</gene>
<evidence type="ECO:0000256" key="3">
    <source>
        <dbReference type="RuleBase" id="RU000363"/>
    </source>
</evidence>
<reference evidence="4 5" key="1">
    <citation type="submission" date="2019-08" db="EMBL/GenBank/DDBJ databases">
        <title>Complete genome sequence of Candidatus Uab amorphum.</title>
        <authorList>
            <person name="Shiratori T."/>
            <person name="Suzuki S."/>
            <person name="Kakizawa Y."/>
            <person name="Ishida K."/>
        </authorList>
    </citation>
    <scope>NUCLEOTIDE SEQUENCE [LARGE SCALE GENOMIC DNA]</scope>
    <source>
        <strain evidence="4 5">SRT547</strain>
    </source>
</reference>
<dbReference type="PRINTS" id="PR00081">
    <property type="entry name" value="GDHRDH"/>
</dbReference>
<dbReference type="InterPro" id="IPR036291">
    <property type="entry name" value="NAD(P)-bd_dom_sf"/>
</dbReference>
<keyword evidence="5" id="KW-1185">Reference proteome</keyword>
<dbReference type="OrthoDB" id="9775296at2"/>
<dbReference type="AlphaFoldDB" id="A0A5S9INR8"/>
<proteinExistence type="inferred from homology"/>
<dbReference type="Proteomes" id="UP000326354">
    <property type="component" value="Chromosome"/>
</dbReference>
<keyword evidence="2" id="KW-0560">Oxidoreductase</keyword>
<dbReference type="InterPro" id="IPR051911">
    <property type="entry name" value="SDR_oxidoreductase"/>
</dbReference>
<dbReference type="Pfam" id="PF00106">
    <property type="entry name" value="adh_short"/>
    <property type="match status" value="1"/>
</dbReference>